<dbReference type="PANTHER" id="PTHR32183">
    <property type="match status" value="1"/>
</dbReference>
<dbReference type="GO" id="GO:0032259">
    <property type="term" value="P:methylation"/>
    <property type="evidence" value="ECO:0007669"/>
    <property type="project" value="UniProtKB-KW"/>
</dbReference>
<dbReference type="PANTHER" id="PTHR32183:SF6">
    <property type="entry name" value="CYSTEINE SULFINATE DESULFINASE_CYSTEINE DESULFURASE AND RELATED ENZYMES"/>
    <property type="match status" value="1"/>
</dbReference>
<dbReference type="OrthoDB" id="9778208at2"/>
<evidence type="ECO:0000313" key="6">
    <source>
        <dbReference type="Proteomes" id="UP000199642"/>
    </source>
</evidence>
<dbReference type="CDD" id="cd02440">
    <property type="entry name" value="AdoMet_MTases"/>
    <property type="match status" value="1"/>
</dbReference>
<name>A0A1I2NE09_9BACT</name>
<dbReference type="PROSITE" id="PS51585">
    <property type="entry name" value="SAM_MT_TPMT"/>
    <property type="match status" value="1"/>
</dbReference>
<dbReference type="RefSeq" id="WP_092788239.1">
    <property type="nucleotide sequence ID" value="NZ_FOPC01000001.1"/>
</dbReference>
<gene>
    <name evidence="5" type="ORF">SAMN04487988_10149</name>
</gene>
<keyword evidence="3 5" id="KW-0808">Transferase</keyword>
<keyword evidence="6" id="KW-1185">Reference proteome</keyword>
<protein>
    <submittedName>
        <fullName evidence="5">Thiopurine S-methyltransferase (TPMT)</fullName>
    </submittedName>
</protein>
<sequence length="194" mass="22639">MINLNENYWTERYRNGYTGWDIGHASPPLMQYLDQIADRNLRVLIPGAGNGYEAVAGYRQGFVDIHLLDISRFPLERFAEQFSEFPENQIHHEDFFDHQGEYDLILEQTFFCALDPSLRVDYCKKMRELLKPQGKLVGVLFGIEFERSGPPFGGNMEDYRELFEDYFGIKKLEPCYNSIPPRAGTEVFIHLINQ</sequence>
<dbReference type="STRING" id="435880.SAMN04487988_10149"/>
<evidence type="ECO:0000256" key="2">
    <source>
        <dbReference type="ARBA" id="ARBA00022603"/>
    </source>
</evidence>
<accession>A0A1I2NE09</accession>
<keyword evidence="1" id="KW-0597">Phosphoprotein</keyword>
<keyword evidence="2 5" id="KW-0489">Methyltransferase</keyword>
<keyword evidence="4" id="KW-0949">S-adenosyl-L-methionine</keyword>
<evidence type="ECO:0000256" key="1">
    <source>
        <dbReference type="ARBA" id="ARBA00022553"/>
    </source>
</evidence>
<dbReference type="Pfam" id="PF05724">
    <property type="entry name" value="TPMT"/>
    <property type="match status" value="1"/>
</dbReference>
<dbReference type="InterPro" id="IPR008854">
    <property type="entry name" value="TPMT"/>
</dbReference>
<dbReference type="InterPro" id="IPR029063">
    <property type="entry name" value="SAM-dependent_MTases_sf"/>
</dbReference>
<organism evidence="5 6">
    <name type="scientific">Algoriphagus hitonicola</name>
    <dbReference type="NCBI Taxonomy" id="435880"/>
    <lineage>
        <taxon>Bacteria</taxon>
        <taxon>Pseudomonadati</taxon>
        <taxon>Bacteroidota</taxon>
        <taxon>Cytophagia</taxon>
        <taxon>Cytophagales</taxon>
        <taxon>Cyclobacteriaceae</taxon>
        <taxon>Algoriphagus</taxon>
    </lineage>
</organism>
<dbReference type="AlphaFoldDB" id="A0A1I2NE09"/>
<reference evidence="6" key="1">
    <citation type="submission" date="2016-10" db="EMBL/GenBank/DDBJ databases">
        <authorList>
            <person name="Varghese N."/>
            <person name="Submissions S."/>
        </authorList>
    </citation>
    <scope>NUCLEOTIDE SEQUENCE [LARGE SCALE GENOMIC DNA]</scope>
    <source>
        <strain evidence="6">DSM 19315</strain>
    </source>
</reference>
<dbReference type="EMBL" id="FOPC01000001">
    <property type="protein sequence ID" value="SFG01788.1"/>
    <property type="molecule type" value="Genomic_DNA"/>
</dbReference>
<evidence type="ECO:0000313" key="5">
    <source>
        <dbReference type="EMBL" id="SFG01788.1"/>
    </source>
</evidence>
<dbReference type="GO" id="GO:0008757">
    <property type="term" value="F:S-adenosylmethionine-dependent methyltransferase activity"/>
    <property type="evidence" value="ECO:0007669"/>
    <property type="project" value="InterPro"/>
</dbReference>
<dbReference type="SUPFAM" id="SSF53335">
    <property type="entry name" value="S-adenosyl-L-methionine-dependent methyltransferases"/>
    <property type="match status" value="1"/>
</dbReference>
<evidence type="ECO:0000256" key="3">
    <source>
        <dbReference type="ARBA" id="ARBA00022679"/>
    </source>
</evidence>
<proteinExistence type="predicted"/>
<dbReference type="Proteomes" id="UP000199642">
    <property type="component" value="Unassembled WGS sequence"/>
</dbReference>
<dbReference type="Gene3D" id="3.40.50.150">
    <property type="entry name" value="Vaccinia Virus protein VP39"/>
    <property type="match status" value="1"/>
</dbReference>
<evidence type="ECO:0000256" key="4">
    <source>
        <dbReference type="ARBA" id="ARBA00022691"/>
    </source>
</evidence>